<proteinExistence type="predicted"/>
<organism evidence="2 3">
    <name type="scientific">Populus trichocarpa</name>
    <name type="common">Western balsam poplar</name>
    <name type="synonym">Populus balsamifera subsp. trichocarpa</name>
    <dbReference type="NCBI Taxonomy" id="3694"/>
    <lineage>
        <taxon>Eukaryota</taxon>
        <taxon>Viridiplantae</taxon>
        <taxon>Streptophyta</taxon>
        <taxon>Embryophyta</taxon>
        <taxon>Tracheophyta</taxon>
        <taxon>Spermatophyta</taxon>
        <taxon>Magnoliopsida</taxon>
        <taxon>eudicotyledons</taxon>
        <taxon>Gunneridae</taxon>
        <taxon>Pentapetalae</taxon>
        <taxon>rosids</taxon>
        <taxon>fabids</taxon>
        <taxon>Malpighiales</taxon>
        <taxon>Salicaceae</taxon>
        <taxon>Saliceae</taxon>
        <taxon>Populus</taxon>
    </lineage>
</organism>
<gene>
    <name evidence="2" type="ORF">POPTR_001G383100</name>
</gene>
<accession>A0A2K2CAC0</accession>
<reference evidence="2 3" key="1">
    <citation type="journal article" date="2006" name="Science">
        <title>The genome of black cottonwood, Populus trichocarpa (Torr. &amp; Gray).</title>
        <authorList>
            <person name="Tuskan G.A."/>
            <person name="Difazio S."/>
            <person name="Jansson S."/>
            <person name="Bohlmann J."/>
            <person name="Grigoriev I."/>
            <person name="Hellsten U."/>
            <person name="Putnam N."/>
            <person name="Ralph S."/>
            <person name="Rombauts S."/>
            <person name="Salamov A."/>
            <person name="Schein J."/>
            <person name="Sterck L."/>
            <person name="Aerts A."/>
            <person name="Bhalerao R.R."/>
            <person name="Bhalerao R.P."/>
            <person name="Blaudez D."/>
            <person name="Boerjan W."/>
            <person name="Brun A."/>
            <person name="Brunner A."/>
            <person name="Busov V."/>
            <person name="Campbell M."/>
            <person name="Carlson J."/>
            <person name="Chalot M."/>
            <person name="Chapman J."/>
            <person name="Chen G.L."/>
            <person name="Cooper D."/>
            <person name="Coutinho P.M."/>
            <person name="Couturier J."/>
            <person name="Covert S."/>
            <person name="Cronk Q."/>
            <person name="Cunningham R."/>
            <person name="Davis J."/>
            <person name="Degroeve S."/>
            <person name="Dejardin A."/>
            <person name="Depamphilis C."/>
            <person name="Detter J."/>
            <person name="Dirks B."/>
            <person name="Dubchak I."/>
            <person name="Duplessis S."/>
            <person name="Ehlting J."/>
            <person name="Ellis B."/>
            <person name="Gendler K."/>
            <person name="Goodstein D."/>
            <person name="Gribskov M."/>
            <person name="Grimwood J."/>
            <person name="Groover A."/>
            <person name="Gunter L."/>
            <person name="Hamberger B."/>
            <person name="Heinze B."/>
            <person name="Helariutta Y."/>
            <person name="Henrissat B."/>
            <person name="Holligan D."/>
            <person name="Holt R."/>
            <person name="Huang W."/>
            <person name="Islam-Faridi N."/>
            <person name="Jones S."/>
            <person name="Jones-Rhoades M."/>
            <person name="Jorgensen R."/>
            <person name="Joshi C."/>
            <person name="Kangasjarvi J."/>
            <person name="Karlsson J."/>
            <person name="Kelleher C."/>
            <person name="Kirkpatrick R."/>
            <person name="Kirst M."/>
            <person name="Kohler A."/>
            <person name="Kalluri U."/>
            <person name="Larimer F."/>
            <person name="Leebens-Mack J."/>
            <person name="Leple J.C."/>
            <person name="Locascio P."/>
            <person name="Lou Y."/>
            <person name="Lucas S."/>
            <person name="Martin F."/>
            <person name="Montanini B."/>
            <person name="Napoli C."/>
            <person name="Nelson D.R."/>
            <person name="Nelson C."/>
            <person name="Nieminen K."/>
            <person name="Nilsson O."/>
            <person name="Pereda V."/>
            <person name="Peter G."/>
            <person name="Philippe R."/>
            <person name="Pilate G."/>
            <person name="Poliakov A."/>
            <person name="Razumovskaya J."/>
            <person name="Richardson P."/>
            <person name="Rinaldi C."/>
            <person name="Ritland K."/>
            <person name="Rouze P."/>
            <person name="Ryaboy D."/>
            <person name="Schmutz J."/>
            <person name="Schrader J."/>
            <person name="Segerman B."/>
            <person name="Shin H."/>
            <person name="Siddiqui A."/>
            <person name="Sterky F."/>
            <person name="Terry A."/>
            <person name="Tsai C.J."/>
            <person name="Uberbacher E."/>
            <person name="Unneberg P."/>
            <person name="Vahala J."/>
            <person name="Wall K."/>
            <person name="Wessler S."/>
            <person name="Yang G."/>
            <person name="Yin T."/>
            <person name="Douglas C."/>
            <person name="Marra M."/>
            <person name="Sandberg G."/>
            <person name="Van de Peer Y."/>
            <person name="Rokhsar D."/>
        </authorList>
    </citation>
    <scope>NUCLEOTIDE SEQUENCE [LARGE SCALE GENOMIC DNA]</scope>
    <source>
        <strain evidence="3">cv. Nisqually</strain>
    </source>
</reference>
<dbReference type="Proteomes" id="UP000006729">
    <property type="component" value="Chromosome 1"/>
</dbReference>
<name>A0A2K2CAC0_POPTR</name>
<feature type="compositionally biased region" description="Basic residues" evidence="1">
    <location>
        <begin position="58"/>
        <end position="67"/>
    </location>
</feature>
<evidence type="ECO:0000313" key="2">
    <source>
        <dbReference type="EMBL" id="PNT58979.1"/>
    </source>
</evidence>
<evidence type="ECO:0000256" key="1">
    <source>
        <dbReference type="SAM" id="MobiDB-lite"/>
    </source>
</evidence>
<feature type="compositionally biased region" description="Polar residues" evidence="1">
    <location>
        <begin position="41"/>
        <end position="55"/>
    </location>
</feature>
<dbReference type="AlphaFoldDB" id="A0A2K2CAC0"/>
<keyword evidence="3" id="KW-1185">Reference proteome</keyword>
<protein>
    <submittedName>
        <fullName evidence="2">Uncharacterized protein</fullName>
    </submittedName>
</protein>
<sequence length="67" mass="7782">MSYSRRGSKYEYSGQACARMMCINPDIKRMGKEIDLKIQGKNRNSGHTHQQCTENMNKRKKSTVLKD</sequence>
<feature type="region of interest" description="Disordered" evidence="1">
    <location>
        <begin position="40"/>
        <end position="67"/>
    </location>
</feature>
<evidence type="ECO:0000313" key="3">
    <source>
        <dbReference type="Proteomes" id="UP000006729"/>
    </source>
</evidence>
<dbReference type="InParanoid" id="A0A2K2CAC0"/>
<dbReference type="EMBL" id="CM009290">
    <property type="protein sequence ID" value="PNT58979.1"/>
    <property type="molecule type" value="Genomic_DNA"/>
</dbReference>